<gene>
    <name evidence="3" type="ORF">IED13_07515</name>
</gene>
<feature type="transmembrane region" description="Helical" evidence="2">
    <location>
        <begin position="82"/>
        <end position="101"/>
    </location>
</feature>
<evidence type="ECO:0000256" key="2">
    <source>
        <dbReference type="SAM" id="Phobius"/>
    </source>
</evidence>
<feature type="compositionally biased region" description="Basic and acidic residues" evidence="1">
    <location>
        <begin position="201"/>
        <end position="211"/>
    </location>
</feature>
<name>A0A927EB61_9HYPH</name>
<dbReference type="Proteomes" id="UP000619295">
    <property type="component" value="Unassembled WGS sequence"/>
</dbReference>
<evidence type="ECO:0000313" key="3">
    <source>
        <dbReference type="EMBL" id="MBD3845539.1"/>
    </source>
</evidence>
<dbReference type="EMBL" id="JACXWY010000004">
    <property type="protein sequence ID" value="MBD3845539.1"/>
    <property type="molecule type" value="Genomic_DNA"/>
</dbReference>
<dbReference type="AlphaFoldDB" id="A0A927EB61"/>
<protein>
    <submittedName>
        <fullName evidence="3">Uncharacterized protein</fullName>
    </submittedName>
</protein>
<feature type="transmembrane region" description="Helical" evidence="2">
    <location>
        <begin position="113"/>
        <end position="130"/>
    </location>
</feature>
<evidence type="ECO:0000256" key="1">
    <source>
        <dbReference type="SAM" id="MobiDB-lite"/>
    </source>
</evidence>
<sequence length="211" mass="22603">MFAGTLGRSQFFVRSSLLGLAETAVLLTCVAVQHEAFFGPPGQGRYRLAATAFLIGAFFGYKRISYAIRRNRDAGGGELLAGIYLIVTCTALALQIQALIVRTNESPLNGTEHAGLVYLLLGGFWFYLLYAPSAPAEARSGVNSSPGRFISADGDPARVDTQLSLAMEQAIAGERPIPIVPVPARPPGFLGSARQAPVPHRRTEFGRRGLK</sequence>
<keyword evidence="2" id="KW-1133">Transmembrane helix</keyword>
<organism evidence="3 4">
    <name type="scientific">Bosea spartocytisi</name>
    <dbReference type="NCBI Taxonomy" id="2773451"/>
    <lineage>
        <taxon>Bacteria</taxon>
        <taxon>Pseudomonadati</taxon>
        <taxon>Pseudomonadota</taxon>
        <taxon>Alphaproteobacteria</taxon>
        <taxon>Hyphomicrobiales</taxon>
        <taxon>Boseaceae</taxon>
        <taxon>Bosea</taxon>
    </lineage>
</organism>
<evidence type="ECO:0000313" key="4">
    <source>
        <dbReference type="Proteomes" id="UP000619295"/>
    </source>
</evidence>
<feature type="transmembrane region" description="Helical" evidence="2">
    <location>
        <begin position="45"/>
        <end position="61"/>
    </location>
</feature>
<reference evidence="3" key="1">
    <citation type="submission" date="2020-09" db="EMBL/GenBank/DDBJ databases">
        <title>Bosea spartocytisi sp. nov. a root nodule endophyte of Spartocytisus supranubius in the high mountain ecosystem fo the Teide National Park (Canary Islands, Spain).</title>
        <authorList>
            <person name="Pulido-Suarez L."/>
            <person name="Peix A."/>
            <person name="Igual J.M."/>
            <person name="Socas-Perez N."/>
            <person name="Velazquez E."/>
            <person name="Flores-Felix J.D."/>
            <person name="Leon-Barrios M."/>
        </authorList>
    </citation>
    <scope>NUCLEOTIDE SEQUENCE</scope>
    <source>
        <strain evidence="3">SSUT16</strain>
    </source>
</reference>
<comment type="caution">
    <text evidence="3">The sequence shown here is derived from an EMBL/GenBank/DDBJ whole genome shotgun (WGS) entry which is preliminary data.</text>
</comment>
<dbReference type="RefSeq" id="WP_191123825.1">
    <property type="nucleotide sequence ID" value="NZ_JACXWY010000004.1"/>
</dbReference>
<feature type="region of interest" description="Disordered" evidence="1">
    <location>
        <begin position="190"/>
        <end position="211"/>
    </location>
</feature>
<keyword evidence="4" id="KW-1185">Reference proteome</keyword>
<feature type="transmembrane region" description="Helical" evidence="2">
    <location>
        <begin position="12"/>
        <end position="33"/>
    </location>
</feature>
<proteinExistence type="predicted"/>
<keyword evidence="2" id="KW-0472">Membrane</keyword>
<accession>A0A927EB61</accession>
<keyword evidence="2" id="KW-0812">Transmembrane</keyword>